<accession>A0ABT1E862</accession>
<evidence type="ECO:0000256" key="6">
    <source>
        <dbReference type="ARBA" id="ARBA00022777"/>
    </source>
</evidence>
<evidence type="ECO:0000259" key="10">
    <source>
        <dbReference type="PROSITE" id="PS50109"/>
    </source>
</evidence>
<dbReference type="Gene3D" id="1.10.287.130">
    <property type="match status" value="1"/>
</dbReference>
<keyword evidence="4" id="KW-0597">Phosphoprotein</keyword>
<dbReference type="SMART" id="SM00387">
    <property type="entry name" value="HATPase_c"/>
    <property type="match status" value="1"/>
</dbReference>
<keyword evidence="6 11" id="KW-0418">Kinase</keyword>
<evidence type="ECO:0000313" key="12">
    <source>
        <dbReference type="Proteomes" id="UP001523566"/>
    </source>
</evidence>
<keyword evidence="5" id="KW-0808">Transferase</keyword>
<dbReference type="SUPFAM" id="SSF55874">
    <property type="entry name" value="ATPase domain of HSP90 chaperone/DNA topoisomerase II/histidine kinase"/>
    <property type="match status" value="1"/>
</dbReference>
<dbReference type="SMART" id="SM00388">
    <property type="entry name" value="HisKA"/>
    <property type="match status" value="1"/>
</dbReference>
<evidence type="ECO:0000256" key="7">
    <source>
        <dbReference type="ARBA" id="ARBA00023012"/>
    </source>
</evidence>
<feature type="transmembrane region" description="Helical" evidence="9">
    <location>
        <begin position="9"/>
        <end position="31"/>
    </location>
</feature>
<keyword evidence="9" id="KW-0812">Transmembrane</keyword>
<evidence type="ECO:0000256" key="4">
    <source>
        <dbReference type="ARBA" id="ARBA00022553"/>
    </source>
</evidence>
<dbReference type="PRINTS" id="PR00344">
    <property type="entry name" value="BCTRLSENSOR"/>
</dbReference>
<dbReference type="Gene3D" id="3.30.565.10">
    <property type="entry name" value="Histidine kinase-like ATPase, C-terminal domain"/>
    <property type="match status" value="1"/>
</dbReference>
<dbReference type="Pfam" id="PF02518">
    <property type="entry name" value="HATPase_c"/>
    <property type="match status" value="1"/>
</dbReference>
<feature type="domain" description="Histidine kinase" evidence="10">
    <location>
        <begin position="205"/>
        <end position="416"/>
    </location>
</feature>
<dbReference type="PROSITE" id="PS50109">
    <property type="entry name" value="HIS_KIN"/>
    <property type="match status" value="1"/>
</dbReference>
<sequence>MIKKLRIKFIIVSMASLFIVLFLIMSTISFLNYREVVTNADSTLSILAKNDGEFPDMGPNAKEPLSPDGHPQKGNPLSPELPFESRYFSVLLNEKGDAIHTNTGKIAAVDTATAIACANTVWKKGHTHGFLDNYRYISYVSGSDTHIIFLDCGRNLDTLRTFIFTGISVSTIGLLAVFFLIFLLSGHIIKPFSENYEKQKRFITDAGHELKTPLTIINADTEVLSMDFGENEWINDIQSQTKRLTDLTNDLILLSRMEEEQSPTQMIEFPLSDVIEETTNSFQVLAKTQGKTIDTQIEPFISMYGDEKALRHLLTLFLDNAIKYSDQNGKISVTLKKQKSQIKLSIYNSTESISRQQLDHLFDRFYRTDQSRNSQTGGYGLGLSIAAAIVSAHKGKISASTEDEKSLLIKVVFPTK</sequence>
<dbReference type="PANTHER" id="PTHR45453">
    <property type="entry name" value="PHOSPHATE REGULON SENSOR PROTEIN PHOR"/>
    <property type="match status" value="1"/>
</dbReference>
<dbReference type="InterPro" id="IPR004358">
    <property type="entry name" value="Sig_transdc_His_kin-like_C"/>
</dbReference>
<dbReference type="EC" id="2.7.13.3" evidence="3"/>
<dbReference type="InterPro" id="IPR003661">
    <property type="entry name" value="HisK_dim/P_dom"/>
</dbReference>
<comment type="catalytic activity">
    <reaction evidence="1">
        <text>ATP + protein L-histidine = ADP + protein N-phospho-L-histidine.</text>
        <dbReference type="EC" id="2.7.13.3"/>
    </reaction>
</comment>
<dbReference type="InterPro" id="IPR005467">
    <property type="entry name" value="His_kinase_dom"/>
</dbReference>
<dbReference type="InterPro" id="IPR036890">
    <property type="entry name" value="HATPase_C_sf"/>
</dbReference>
<gene>
    <name evidence="11" type="ORF">NK125_06260</name>
</gene>
<protein>
    <recommendedName>
        <fullName evidence="3">histidine kinase</fullName>
        <ecNumber evidence="3">2.7.13.3</ecNumber>
    </recommendedName>
</protein>
<evidence type="ECO:0000256" key="2">
    <source>
        <dbReference type="ARBA" id="ARBA00004370"/>
    </source>
</evidence>
<keyword evidence="12" id="KW-1185">Reference proteome</keyword>
<dbReference type="InterPro" id="IPR036097">
    <property type="entry name" value="HisK_dim/P_sf"/>
</dbReference>
<comment type="subcellular location">
    <subcellularLocation>
        <location evidence="2">Membrane</location>
    </subcellularLocation>
</comment>
<evidence type="ECO:0000256" key="8">
    <source>
        <dbReference type="SAM" id="MobiDB-lite"/>
    </source>
</evidence>
<evidence type="ECO:0000313" key="11">
    <source>
        <dbReference type="EMBL" id="MCP1102020.1"/>
    </source>
</evidence>
<evidence type="ECO:0000256" key="5">
    <source>
        <dbReference type="ARBA" id="ARBA00022679"/>
    </source>
</evidence>
<evidence type="ECO:0000256" key="9">
    <source>
        <dbReference type="SAM" id="Phobius"/>
    </source>
</evidence>
<name>A0ABT1E862_9FIRM</name>
<dbReference type="GO" id="GO:0016301">
    <property type="term" value="F:kinase activity"/>
    <property type="evidence" value="ECO:0007669"/>
    <property type="project" value="UniProtKB-KW"/>
</dbReference>
<organism evidence="11 12">
    <name type="scientific">Aequitasia blattaphilus</name>
    <dbReference type="NCBI Taxonomy" id="2949332"/>
    <lineage>
        <taxon>Bacteria</taxon>
        <taxon>Bacillati</taxon>
        <taxon>Bacillota</taxon>
        <taxon>Clostridia</taxon>
        <taxon>Lachnospirales</taxon>
        <taxon>Lachnospiraceae</taxon>
        <taxon>Aequitasia</taxon>
    </lineage>
</organism>
<evidence type="ECO:0000256" key="1">
    <source>
        <dbReference type="ARBA" id="ARBA00000085"/>
    </source>
</evidence>
<dbReference type="SUPFAM" id="SSF47384">
    <property type="entry name" value="Homodimeric domain of signal transducing histidine kinase"/>
    <property type="match status" value="1"/>
</dbReference>
<dbReference type="EMBL" id="JAMZFW010000007">
    <property type="protein sequence ID" value="MCP1102020.1"/>
    <property type="molecule type" value="Genomic_DNA"/>
</dbReference>
<feature type="region of interest" description="Disordered" evidence="8">
    <location>
        <begin position="57"/>
        <end position="76"/>
    </location>
</feature>
<feature type="transmembrane region" description="Helical" evidence="9">
    <location>
        <begin position="162"/>
        <end position="184"/>
    </location>
</feature>
<dbReference type="InterPro" id="IPR050351">
    <property type="entry name" value="BphY/WalK/GraS-like"/>
</dbReference>
<keyword evidence="7" id="KW-0902">Two-component regulatory system</keyword>
<keyword evidence="9" id="KW-1133">Transmembrane helix</keyword>
<proteinExistence type="predicted"/>
<keyword evidence="9" id="KW-0472">Membrane</keyword>
<reference evidence="11 12" key="1">
    <citation type="journal article" date="2022" name="Genome Biol. Evol.">
        <title>Host diet, physiology and behaviors set the stage for Lachnospiraceae cladogenesis.</title>
        <authorList>
            <person name="Vera-Ponce De Leon A."/>
            <person name="Schneider M."/>
            <person name="Jahnes B.C."/>
            <person name="Sadowski V."/>
            <person name="Camuy-Velez L.A."/>
            <person name="Duan J."/>
            <person name="Sabree Z.L."/>
        </authorList>
    </citation>
    <scope>NUCLEOTIDE SEQUENCE [LARGE SCALE GENOMIC DNA]</scope>
    <source>
        <strain evidence="11 12">PAL113</strain>
    </source>
</reference>
<dbReference type="PANTHER" id="PTHR45453:SF1">
    <property type="entry name" value="PHOSPHATE REGULON SENSOR PROTEIN PHOR"/>
    <property type="match status" value="1"/>
</dbReference>
<evidence type="ECO:0000256" key="3">
    <source>
        <dbReference type="ARBA" id="ARBA00012438"/>
    </source>
</evidence>
<dbReference type="Pfam" id="PF00512">
    <property type="entry name" value="HisKA"/>
    <property type="match status" value="1"/>
</dbReference>
<dbReference type="CDD" id="cd00082">
    <property type="entry name" value="HisKA"/>
    <property type="match status" value="1"/>
</dbReference>
<dbReference type="RefSeq" id="WP_262065808.1">
    <property type="nucleotide sequence ID" value="NZ_JAMXOD010000007.1"/>
</dbReference>
<comment type="caution">
    <text evidence="11">The sequence shown here is derived from an EMBL/GenBank/DDBJ whole genome shotgun (WGS) entry which is preliminary data.</text>
</comment>
<dbReference type="InterPro" id="IPR003594">
    <property type="entry name" value="HATPase_dom"/>
</dbReference>
<dbReference type="Proteomes" id="UP001523566">
    <property type="component" value="Unassembled WGS sequence"/>
</dbReference>